<comment type="similarity">
    <text evidence="2">Belongs to the GPAT/DAPAT family.</text>
</comment>
<dbReference type="NCBIfam" id="NF003441">
    <property type="entry name" value="PRK04974.1"/>
    <property type="match status" value="1"/>
</dbReference>
<dbReference type="AlphaFoldDB" id="A0A160T9L8"/>
<dbReference type="HAMAP" id="MF_00393">
    <property type="entry name" value="Glyc3P_acyltrans"/>
    <property type="match status" value="1"/>
</dbReference>
<evidence type="ECO:0000256" key="4">
    <source>
        <dbReference type="ARBA" id="ARBA00022679"/>
    </source>
</evidence>
<organism evidence="8">
    <name type="scientific">hydrothermal vent metagenome</name>
    <dbReference type="NCBI Taxonomy" id="652676"/>
    <lineage>
        <taxon>unclassified sequences</taxon>
        <taxon>metagenomes</taxon>
        <taxon>ecological metagenomes</taxon>
    </lineage>
</organism>
<accession>A0A160T9L8</accession>
<dbReference type="GO" id="GO:0004366">
    <property type="term" value="F:glycerol-3-phosphate O-acyltransferase activity"/>
    <property type="evidence" value="ECO:0007669"/>
    <property type="project" value="UniProtKB-EC"/>
</dbReference>
<dbReference type="EC" id="2.3.1.15" evidence="8"/>
<evidence type="ECO:0000256" key="6">
    <source>
        <dbReference type="ARBA" id="ARBA00023315"/>
    </source>
</evidence>
<dbReference type="Pfam" id="PF01553">
    <property type="entry name" value="Acyltransferase"/>
    <property type="match status" value="1"/>
</dbReference>
<evidence type="ECO:0000256" key="5">
    <source>
        <dbReference type="ARBA" id="ARBA00023136"/>
    </source>
</evidence>
<dbReference type="InterPro" id="IPR041728">
    <property type="entry name" value="GPAT/DHAPAT_LPLAT"/>
</dbReference>
<dbReference type="GO" id="GO:0005886">
    <property type="term" value="C:plasma membrane"/>
    <property type="evidence" value="ECO:0007669"/>
    <property type="project" value="UniProtKB-SubCell"/>
</dbReference>
<dbReference type="EMBL" id="CZQC01000028">
    <property type="protein sequence ID" value="CUS40880.1"/>
    <property type="molecule type" value="Genomic_DNA"/>
</dbReference>
<keyword evidence="4 8" id="KW-0808">Transferase</keyword>
<proteinExistence type="inferred from homology"/>
<dbReference type="CDD" id="cd07993">
    <property type="entry name" value="LPLAT_DHAPAT-like"/>
    <property type="match status" value="1"/>
</dbReference>
<evidence type="ECO:0000256" key="1">
    <source>
        <dbReference type="ARBA" id="ARBA00004413"/>
    </source>
</evidence>
<dbReference type="PIRSF" id="PIRSF500064">
    <property type="entry name" value="GPAT"/>
    <property type="match status" value="1"/>
</dbReference>
<protein>
    <submittedName>
        <fullName evidence="8">Glycerol-3-phosphate acyltransferase</fullName>
        <ecNumber evidence="8">2.3.1.15</ecNumber>
    </submittedName>
</protein>
<keyword evidence="5" id="KW-0472">Membrane</keyword>
<dbReference type="SMART" id="SM00563">
    <property type="entry name" value="PlsC"/>
    <property type="match status" value="1"/>
</dbReference>
<dbReference type="GO" id="GO:0008654">
    <property type="term" value="P:phospholipid biosynthetic process"/>
    <property type="evidence" value="ECO:0007669"/>
    <property type="project" value="InterPro"/>
</dbReference>
<dbReference type="InterPro" id="IPR022284">
    <property type="entry name" value="GPAT/DHAPAT"/>
</dbReference>
<evidence type="ECO:0000256" key="3">
    <source>
        <dbReference type="ARBA" id="ARBA00022475"/>
    </source>
</evidence>
<comment type="subcellular location">
    <subcellularLocation>
        <location evidence="1">Cell membrane</location>
        <topology evidence="1">Peripheral membrane protein</topology>
        <orientation evidence="1">Cytoplasmic side</orientation>
    </subcellularLocation>
</comment>
<evidence type="ECO:0000313" key="8">
    <source>
        <dbReference type="EMBL" id="CUS40880.1"/>
    </source>
</evidence>
<dbReference type="SUPFAM" id="SSF69593">
    <property type="entry name" value="Glycerol-3-phosphate (1)-acyltransferase"/>
    <property type="match status" value="1"/>
</dbReference>
<dbReference type="InterPro" id="IPR045520">
    <property type="entry name" value="GPAT/DHAPAT_C"/>
</dbReference>
<sequence length="825" mass="94785">MSLFKSIRSSIFRWQQKLLYSVIKTKIIGPDVSEFDIDPNKPIIYATLYPSYGEQLVIDREVNKFNWPSPRRQAQSAGLSAKPYFSIYRRSSVPFRKQGVPIVARQLIKHAEWLSEDEQREIQIVPVRVFWGRAPEKERSFLRIWLQSSGALGGRVLTLMAILLNGRNTFVHFSRPISLRDLYDSEKSPELLARKVARVLRVHNRQVSASVLGPDLSHRRTLVHQLPNRPMVRKAIEDEIEKQGKPRAKLQAQALKYADEIASNISYTNIRFLDVMLTWVWNKIYNGIELHNIGHLRDISKDNTIIYVPCHRSHIDYLLLSYVLYHKGLQMPQIAAGINLNMPIVGSILRRGGAFFMRRTFRDNKLYAAVFDEYLHSIFTHGYSAEYFVEGGRSRTGRTLTPKAGMLAMTLRSYLRDSRKPIIFMPIYTGYEKVFEANSYLGELRGQKKKKESLLGVLGTLRSFKNSFGKVNVTFGDPIYFTEFLNERRPQWREEDYTECNYRPEWAPKMVDDLALQVATEINRATSVNPVNLMALSILSAPRQAMDEQQLVVQMEAYRDLLKQAPYSHLTVLPEGTGSEWLSYNEKLDIVSRSPHPMGDLIQTNDRQAVTLTYYRNNVLHVLALPSLIACLFVNNRRYTSEEVLSTIRCLYPYLQAELFLQWKAEDLESDIHRWLNILTESGYLIEHEQGFHATPSSSDKFALLEGLAAHVMQTLERYFLTLSRLINKGSNALTAVELEDQCTQVAQRISMLYGINAPEFFDKALFRTLIQELISNGMLRRHEDGTLIVEPAINALSEALEQVLDGALRQSILRSLKAQPTKKA</sequence>
<dbReference type="PIRSF" id="PIRSF000437">
    <property type="entry name" value="GPAT_DHAPAT"/>
    <property type="match status" value="1"/>
</dbReference>
<evidence type="ECO:0000259" key="7">
    <source>
        <dbReference type="SMART" id="SM00563"/>
    </source>
</evidence>
<dbReference type="NCBIfam" id="TIGR03703">
    <property type="entry name" value="plsB"/>
    <property type="match status" value="1"/>
</dbReference>
<evidence type="ECO:0000256" key="2">
    <source>
        <dbReference type="ARBA" id="ARBA00007937"/>
    </source>
</evidence>
<keyword evidence="6 8" id="KW-0012">Acyltransferase</keyword>
<dbReference type="InterPro" id="IPR002123">
    <property type="entry name" value="Plipid/glycerol_acylTrfase"/>
</dbReference>
<gene>
    <name evidence="8" type="ORF">MGWOODY_Tha46</name>
</gene>
<dbReference type="InterPro" id="IPR028354">
    <property type="entry name" value="GPAT_PlsB"/>
</dbReference>
<dbReference type="PANTHER" id="PTHR12563:SF17">
    <property type="entry name" value="DIHYDROXYACETONE PHOSPHATE ACYLTRANSFERASE"/>
    <property type="match status" value="1"/>
</dbReference>
<dbReference type="GO" id="GO:0006631">
    <property type="term" value="P:fatty acid metabolic process"/>
    <property type="evidence" value="ECO:0007669"/>
    <property type="project" value="TreeGrafter"/>
</dbReference>
<reference evidence="8" key="1">
    <citation type="submission" date="2015-10" db="EMBL/GenBank/DDBJ databases">
        <authorList>
            <person name="Gilbert D.G."/>
        </authorList>
    </citation>
    <scope>NUCLEOTIDE SEQUENCE</scope>
</reference>
<name>A0A160T9L8_9ZZZZ</name>
<feature type="domain" description="Phospholipid/glycerol acyltransferase" evidence="7">
    <location>
        <begin position="305"/>
        <end position="432"/>
    </location>
</feature>
<dbReference type="Pfam" id="PF19277">
    <property type="entry name" value="GPAT_C"/>
    <property type="match status" value="1"/>
</dbReference>
<keyword evidence="3" id="KW-1003">Cell membrane</keyword>
<dbReference type="PANTHER" id="PTHR12563">
    <property type="entry name" value="GLYCEROL-3-PHOSPHATE ACYLTRANSFERASE"/>
    <property type="match status" value="1"/>
</dbReference>